<proteinExistence type="predicted"/>
<name>A0AAD1FDJ7_METFU</name>
<keyword evidence="3" id="KW-1185">Reference proteome</keyword>
<gene>
    <name evidence="2" type="ORF">KF707C_3690</name>
</gene>
<evidence type="ECO:0000313" key="2">
    <source>
        <dbReference type="EMBL" id="BAU72057.1"/>
    </source>
</evidence>
<reference evidence="3" key="1">
    <citation type="submission" date="2015-05" db="EMBL/GenBank/DDBJ databases">
        <title>Draft genome sequencing of a biphenyl-degrading bacterium, Pseudomonas balearica KF707 (=NBRC110670).</title>
        <authorList>
            <person name="Kimura N."/>
            <person name="Hirose J."/>
            <person name="Watanabe T."/>
            <person name="Suenaga H."/>
            <person name="Fujihara H."/>
            <person name="Noguchi M."/>
            <person name="Hashimoto M."/>
            <person name="Shimodaira J."/>
            <person name="Tsuchikane K."/>
            <person name="Hosoyama A."/>
            <person name="Yamazoe A."/>
            <person name="Fujita N."/>
            <person name="Furukawa K."/>
        </authorList>
    </citation>
    <scope>NUCLEOTIDE SEQUENCE [LARGE SCALE GENOMIC DNA]</scope>
    <source>
        <strain evidence="3">DSM 10086 / NBRC 110670 / KF707</strain>
    </source>
</reference>
<reference evidence="2 3" key="2">
    <citation type="journal article" date="2017" name="Int. J. Syst. Evol. Microbiol.">
        <title>Pseudomonas furukawaii sp. nov., a polychlorinated biphenyl-degrading bacterium isolated from biphenyl-contaminated soil in Japan.</title>
        <authorList>
            <person name="Kimura N."/>
            <person name="Watanabe T."/>
            <person name="Suenaga H."/>
            <person name="Fujihara H."/>
            <person name="Futagami T."/>
            <person name="Goto M."/>
            <person name="Hanada S."/>
            <person name="Hirose J."/>
        </authorList>
    </citation>
    <scope>NUCLEOTIDE SEQUENCE [LARGE SCALE GENOMIC DNA]</scope>
    <source>
        <strain evidence="3">DSM 10086 / NBRC 110670 / KF707</strain>
    </source>
</reference>
<dbReference type="KEGG" id="pfuw:KF707C_3690"/>
<accession>A0AAD1FDJ7</accession>
<protein>
    <submittedName>
        <fullName evidence="2">Uncharacterized protein</fullName>
    </submittedName>
</protein>
<evidence type="ECO:0000256" key="1">
    <source>
        <dbReference type="SAM" id="MobiDB-lite"/>
    </source>
</evidence>
<feature type="region of interest" description="Disordered" evidence="1">
    <location>
        <begin position="33"/>
        <end position="73"/>
    </location>
</feature>
<dbReference type="EMBL" id="AP014862">
    <property type="protein sequence ID" value="BAU72057.1"/>
    <property type="molecule type" value="Genomic_DNA"/>
</dbReference>
<evidence type="ECO:0000313" key="3">
    <source>
        <dbReference type="Proteomes" id="UP000218554"/>
    </source>
</evidence>
<organism evidence="2 3">
    <name type="scientific">Metapseudomonas furukawaii</name>
    <name type="common">Pseudomonas furukawaii</name>
    <dbReference type="NCBI Taxonomy" id="1149133"/>
    <lineage>
        <taxon>Bacteria</taxon>
        <taxon>Pseudomonadati</taxon>
        <taxon>Pseudomonadota</taxon>
        <taxon>Gammaproteobacteria</taxon>
        <taxon>Pseudomonadales</taxon>
        <taxon>Pseudomonadaceae</taxon>
        <taxon>Metapseudomonas</taxon>
    </lineage>
</organism>
<dbReference type="AlphaFoldDB" id="A0AAD1FDJ7"/>
<dbReference type="Proteomes" id="UP000218554">
    <property type="component" value="Chromosome"/>
</dbReference>
<sequence length="73" mass="7923">MQFGWAHQAVPCYPRAESSAGALRGAYPRGIRRHRAKATGVLPKASSRSRMGKSGSEGDPQVRPLPVSCFDRL</sequence>